<proteinExistence type="predicted"/>
<organism evidence="1 2">
    <name type="scientific">Thalassotalea profundi</name>
    <dbReference type="NCBI Taxonomy" id="2036687"/>
    <lineage>
        <taxon>Bacteria</taxon>
        <taxon>Pseudomonadati</taxon>
        <taxon>Pseudomonadota</taxon>
        <taxon>Gammaproteobacteria</taxon>
        <taxon>Alteromonadales</taxon>
        <taxon>Colwelliaceae</taxon>
        <taxon>Thalassotalea</taxon>
    </lineage>
</organism>
<comment type="caution">
    <text evidence="1">The sequence shown here is derived from an EMBL/GenBank/DDBJ whole genome shotgun (WGS) entry which is preliminary data.</text>
</comment>
<dbReference type="EMBL" id="BNAH01000024">
    <property type="protein sequence ID" value="GHF02950.1"/>
    <property type="molecule type" value="Genomic_DNA"/>
</dbReference>
<evidence type="ECO:0000313" key="1">
    <source>
        <dbReference type="EMBL" id="GHF02950.1"/>
    </source>
</evidence>
<keyword evidence="2" id="KW-1185">Reference proteome</keyword>
<dbReference type="RefSeq" id="WP_189379677.1">
    <property type="nucleotide sequence ID" value="NZ_BNAH01000024.1"/>
</dbReference>
<protein>
    <recommendedName>
        <fullName evidence="3">DUF4242 domain-containing protein</fullName>
    </recommendedName>
</protein>
<accession>A0ABQ3J4C2</accession>
<name>A0ABQ3J4C2_9GAMM</name>
<evidence type="ECO:0008006" key="3">
    <source>
        <dbReference type="Google" id="ProtNLM"/>
    </source>
</evidence>
<dbReference type="Proteomes" id="UP000626370">
    <property type="component" value="Unassembled WGS sequence"/>
</dbReference>
<reference evidence="2" key="1">
    <citation type="journal article" date="2019" name="Int. J. Syst. Evol. Microbiol.">
        <title>The Global Catalogue of Microorganisms (GCM) 10K type strain sequencing project: providing services to taxonomists for standard genome sequencing and annotation.</title>
        <authorList>
            <consortium name="The Broad Institute Genomics Platform"/>
            <consortium name="The Broad Institute Genome Sequencing Center for Infectious Disease"/>
            <person name="Wu L."/>
            <person name="Ma J."/>
        </authorList>
    </citation>
    <scope>NUCLEOTIDE SEQUENCE [LARGE SCALE GENOMIC DNA]</scope>
    <source>
        <strain evidence="2">CGMCC 1.15922</strain>
    </source>
</reference>
<sequence length="89" mass="10788">MSKYRFFYAKESHKTWPKLFVLSNDGVLYCEYLDHYNPTVFKEQVEYSTFDADKFKWNGYQTIVEIDRNTAVETKLTKQPNWVLNYINQ</sequence>
<gene>
    <name evidence="1" type="ORF">GCM10011501_35250</name>
</gene>
<evidence type="ECO:0000313" key="2">
    <source>
        <dbReference type="Proteomes" id="UP000626370"/>
    </source>
</evidence>